<reference evidence="1 2" key="1">
    <citation type="submission" date="2019-03" db="EMBL/GenBank/DDBJ databases">
        <title>Genomic Encyclopedia of Type Strains, Phase IV (KMG-IV): sequencing the most valuable type-strain genomes for metagenomic binning, comparative biology and taxonomic classification.</title>
        <authorList>
            <person name="Goeker M."/>
        </authorList>
    </citation>
    <scope>NUCLEOTIDE SEQUENCE [LARGE SCALE GENOMIC DNA]</scope>
    <source>
        <strain evidence="1 2">DSM 101688</strain>
    </source>
</reference>
<dbReference type="AlphaFoldDB" id="A0A4R3JF47"/>
<dbReference type="OrthoDB" id="9935216at2"/>
<name>A0A4R3JF47_9PROT</name>
<gene>
    <name evidence="1" type="ORF">EDD55_102144</name>
</gene>
<evidence type="ECO:0000313" key="2">
    <source>
        <dbReference type="Proteomes" id="UP000295304"/>
    </source>
</evidence>
<protein>
    <submittedName>
        <fullName evidence="1">Uncharacterized protein</fullName>
    </submittedName>
</protein>
<evidence type="ECO:0000313" key="1">
    <source>
        <dbReference type="EMBL" id="TCS64105.1"/>
    </source>
</evidence>
<accession>A0A4R3JF47</accession>
<proteinExistence type="predicted"/>
<dbReference type="EMBL" id="SLZW01000002">
    <property type="protein sequence ID" value="TCS64105.1"/>
    <property type="molecule type" value="Genomic_DNA"/>
</dbReference>
<keyword evidence="2" id="KW-1185">Reference proteome</keyword>
<organism evidence="1 2">
    <name type="scientific">Varunaivibrio sulfuroxidans</name>
    <dbReference type="NCBI Taxonomy" id="1773489"/>
    <lineage>
        <taxon>Bacteria</taxon>
        <taxon>Pseudomonadati</taxon>
        <taxon>Pseudomonadota</taxon>
        <taxon>Alphaproteobacteria</taxon>
        <taxon>Rhodospirillales</taxon>
        <taxon>Magnetovibrionaceae</taxon>
        <taxon>Varunaivibrio</taxon>
    </lineage>
</organism>
<sequence>MIKSLRERAELTAQDIQKILGISAEDHPKEIADAIEVCVVKALLEERERCAMIAFDHVCPEDRDKAHKLSDEIKKVKNALMTNLSSLR</sequence>
<dbReference type="Proteomes" id="UP000295304">
    <property type="component" value="Unassembled WGS sequence"/>
</dbReference>
<comment type="caution">
    <text evidence="1">The sequence shown here is derived from an EMBL/GenBank/DDBJ whole genome shotgun (WGS) entry which is preliminary data.</text>
</comment>
<dbReference type="RefSeq" id="WP_132938073.1">
    <property type="nucleotide sequence ID" value="NZ_CP119676.1"/>
</dbReference>